<evidence type="ECO:0000256" key="6">
    <source>
        <dbReference type="ARBA" id="ARBA00023157"/>
    </source>
</evidence>
<organism evidence="14 15">
    <name type="scientific">Sphingomonas citri</name>
    <dbReference type="NCBI Taxonomy" id="2862499"/>
    <lineage>
        <taxon>Bacteria</taxon>
        <taxon>Pseudomonadati</taxon>
        <taxon>Pseudomonadota</taxon>
        <taxon>Alphaproteobacteria</taxon>
        <taxon>Sphingomonadales</taxon>
        <taxon>Sphingomonadaceae</taxon>
        <taxon>Sphingomonas</taxon>
    </lineage>
</organism>
<evidence type="ECO:0000256" key="3">
    <source>
        <dbReference type="ARBA" id="ARBA00022559"/>
    </source>
</evidence>
<gene>
    <name evidence="14" type="ORF">KZ820_17020</name>
</gene>
<accession>A0ABS7BSF0</accession>
<keyword evidence="6" id="KW-1015">Disulfide bond</keyword>
<evidence type="ECO:0000256" key="12">
    <source>
        <dbReference type="SAM" id="SignalP"/>
    </source>
</evidence>
<dbReference type="RefSeq" id="WP_219749868.1">
    <property type="nucleotide sequence ID" value="NZ_JAHXZN010000007.1"/>
</dbReference>
<comment type="catalytic activity">
    <reaction evidence="11">
        <text>a hydroperoxide + [thioredoxin]-dithiol = an alcohol + [thioredoxin]-disulfide + H2O</text>
        <dbReference type="Rhea" id="RHEA:62620"/>
        <dbReference type="Rhea" id="RHEA-COMP:10698"/>
        <dbReference type="Rhea" id="RHEA-COMP:10700"/>
        <dbReference type="ChEBI" id="CHEBI:15377"/>
        <dbReference type="ChEBI" id="CHEBI:29950"/>
        <dbReference type="ChEBI" id="CHEBI:30879"/>
        <dbReference type="ChEBI" id="CHEBI:35924"/>
        <dbReference type="ChEBI" id="CHEBI:50058"/>
        <dbReference type="EC" id="1.11.1.24"/>
    </reaction>
</comment>
<dbReference type="Pfam" id="PF00578">
    <property type="entry name" value="AhpC-TSA"/>
    <property type="match status" value="1"/>
</dbReference>
<evidence type="ECO:0000256" key="5">
    <source>
        <dbReference type="ARBA" id="ARBA00023002"/>
    </source>
</evidence>
<evidence type="ECO:0000313" key="15">
    <source>
        <dbReference type="Proteomes" id="UP000759103"/>
    </source>
</evidence>
<keyword evidence="4" id="KW-0049">Antioxidant</keyword>
<comment type="similarity">
    <text evidence="9">Belongs to the peroxiredoxin family. BCP/PrxQ subfamily.</text>
</comment>
<keyword evidence="15" id="KW-1185">Reference proteome</keyword>
<dbReference type="PROSITE" id="PS51352">
    <property type="entry name" value="THIOREDOXIN_2"/>
    <property type="match status" value="1"/>
</dbReference>
<evidence type="ECO:0000256" key="4">
    <source>
        <dbReference type="ARBA" id="ARBA00022862"/>
    </source>
</evidence>
<evidence type="ECO:0000256" key="11">
    <source>
        <dbReference type="ARBA" id="ARBA00049091"/>
    </source>
</evidence>
<comment type="caution">
    <text evidence="14">The sequence shown here is derived from an EMBL/GenBank/DDBJ whole genome shotgun (WGS) entry which is preliminary data.</text>
</comment>
<keyword evidence="3" id="KW-0575">Peroxidase</keyword>
<dbReference type="InterPro" id="IPR013766">
    <property type="entry name" value="Thioredoxin_domain"/>
</dbReference>
<dbReference type="InterPro" id="IPR000866">
    <property type="entry name" value="AhpC/TSA"/>
</dbReference>
<evidence type="ECO:0000256" key="8">
    <source>
        <dbReference type="ARBA" id="ARBA00032824"/>
    </source>
</evidence>
<dbReference type="SUPFAM" id="SSF52833">
    <property type="entry name" value="Thioredoxin-like"/>
    <property type="match status" value="1"/>
</dbReference>
<evidence type="ECO:0000256" key="2">
    <source>
        <dbReference type="ARBA" id="ARBA00013017"/>
    </source>
</evidence>
<reference evidence="14 15" key="1">
    <citation type="submission" date="2021-07" db="EMBL/GenBank/DDBJ databases">
        <title>Sphingomonas sp.</title>
        <authorList>
            <person name="Feng G."/>
            <person name="Li J."/>
            <person name="Pan M."/>
        </authorList>
    </citation>
    <scope>NUCLEOTIDE SEQUENCE [LARGE SCALE GENOMIC DNA]</scope>
    <source>
        <strain evidence="14 15">RRHST34</strain>
    </source>
</reference>
<dbReference type="Gene3D" id="3.40.30.10">
    <property type="entry name" value="Glutaredoxin"/>
    <property type="match status" value="1"/>
</dbReference>
<proteinExistence type="inferred from homology"/>
<keyword evidence="12" id="KW-0732">Signal</keyword>
<dbReference type="InterPro" id="IPR050924">
    <property type="entry name" value="Peroxiredoxin_BCP/PrxQ"/>
</dbReference>
<name>A0ABS7BSF0_9SPHN</name>
<dbReference type="Proteomes" id="UP000759103">
    <property type="component" value="Unassembled WGS sequence"/>
</dbReference>
<evidence type="ECO:0000313" key="14">
    <source>
        <dbReference type="EMBL" id="MBW6532445.1"/>
    </source>
</evidence>
<sequence>MRRAVLTAVTAALTAAFAVPAAATLKPGAAAPDFSTRGAIAGKVVPISLREQLRRGPVVLYFFPAAFTSGCNAEARAFAEKVDAFRAAGATVIGMSADNVEDLQRFSSSECAGKFAVASAGPKVVAGYDVALGRAVKGKSVTSRTSYVIGRDGKVVFVHDDMNPAEHVALTLAAVQKLKQG</sequence>
<evidence type="ECO:0000256" key="9">
    <source>
        <dbReference type="ARBA" id="ARBA00038489"/>
    </source>
</evidence>
<feature type="domain" description="Thioredoxin" evidence="13">
    <location>
        <begin position="25"/>
        <end position="180"/>
    </location>
</feature>
<evidence type="ECO:0000256" key="10">
    <source>
        <dbReference type="ARBA" id="ARBA00042639"/>
    </source>
</evidence>
<dbReference type="CDD" id="cd03017">
    <property type="entry name" value="PRX_BCP"/>
    <property type="match status" value="1"/>
</dbReference>
<evidence type="ECO:0000256" key="1">
    <source>
        <dbReference type="ARBA" id="ARBA00003330"/>
    </source>
</evidence>
<protein>
    <recommendedName>
        <fullName evidence="2">thioredoxin-dependent peroxiredoxin</fullName>
        <ecNumber evidence="2">1.11.1.24</ecNumber>
    </recommendedName>
    <alternativeName>
        <fullName evidence="8">Thioredoxin peroxidase</fullName>
    </alternativeName>
    <alternativeName>
        <fullName evidence="10">Thioredoxin-dependent peroxiredoxin Bcp</fullName>
    </alternativeName>
</protein>
<dbReference type="EC" id="1.11.1.24" evidence="2"/>
<dbReference type="EMBL" id="JAHXZN010000007">
    <property type="protein sequence ID" value="MBW6532445.1"/>
    <property type="molecule type" value="Genomic_DNA"/>
</dbReference>
<evidence type="ECO:0000256" key="7">
    <source>
        <dbReference type="ARBA" id="ARBA00023284"/>
    </source>
</evidence>
<evidence type="ECO:0000259" key="13">
    <source>
        <dbReference type="PROSITE" id="PS51352"/>
    </source>
</evidence>
<dbReference type="PANTHER" id="PTHR42801">
    <property type="entry name" value="THIOREDOXIN-DEPENDENT PEROXIDE REDUCTASE"/>
    <property type="match status" value="1"/>
</dbReference>
<feature type="signal peptide" evidence="12">
    <location>
        <begin position="1"/>
        <end position="21"/>
    </location>
</feature>
<keyword evidence="5" id="KW-0560">Oxidoreductase</keyword>
<dbReference type="InterPro" id="IPR036249">
    <property type="entry name" value="Thioredoxin-like_sf"/>
</dbReference>
<feature type="chain" id="PRO_5047369806" description="thioredoxin-dependent peroxiredoxin" evidence="12">
    <location>
        <begin position="22"/>
        <end position="181"/>
    </location>
</feature>
<comment type="function">
    <text evidence="1">Thiol-specific peroxidase that catalyzes the reduction of hydrogen peroxide and organic hydroperoxides to water and alcohols, respectively. Plays a role in cell protection against oxidative stress by detoxifying peroxides and as sensor of hydrogen peroxide-mediated signaling events.</text>
</comment>
<dbReference type="PANTHER" id="PTHR42801:SF4">
    <property type="entry name" value="AHPC_TSA FAMILY PROTEIN"/>
    <property type="match status" value="1"/>
</dbReference>
<keyword evidence="7" id="KW-0676">Redox-active center</keyword>